<organism evidence="1">
    <name type="scientific">Nocardia globerula</name>
    <dbReference type="NCBI Taxonomy" id="1818"/>
    <lineage>
        <taxon>Bacteria</taxon>
        <taxon>Bacillati</taxon>
        <taxon>Actinomycetota</taxon>
        <taxon>Actinomycetes</taxon>
        <taxon>Mycobacteriales</taxon>
        <taxon>Nocardiaceae</taxon>
        <taxon>Nocardia</taxon>
    </lineage>
</organism>
<dbReference type="GO" id="GO:0016853">
    <property type="term" value="F:isomerase activity"/>
    <property type="evidence" value="ECO:0007669"/>
    <property type="project" value="UniProtKB-KW"/>
</dbReference>
<evidence type="ECO:0000313" key="1">
    <source>
        <dbReference type="EMBL" id="TYQ06964.1"/>
    </source>
</evidence>
<name>A0A652YVK2_NOCGL</name>
<dbReference type="Gene3D" id="3.10.450.50">
    <property type="match status" value="1"/>
</dbReference>
<dbReference type="InterPro" id="IPR032710">
    <property type="entry name" value="NTF2-like_dom_sf"/>
</dbReference>
<dbReference type="AlphaFoldDB" id="A0A652YVK2"/>
<reference evidence="1" key="1">
    <citation type="submission" date="2019-07" db="EMBL/GenBank/DDBJ databases">
        <title>Genomic Encyclopedia of Type Strains, Phase IV (KMG-IV): sequencing the most valuable type-strain genomes for metagenomic binning, comparative biology and taxonomic classification.</title>
        <authorList>
            <person name="Goeker M."/>
        </authorList>
    </citation>
    <scope>NUCLEOTIDE SEQUENCE</scope>
    <source>
        <strain evidence="1">DSM 44596</strain>
    </source>
</reference>
<dbReference type="SUPFAM" id="SSF54427">
    <property type="entry name" value="NTF2-like"/>
    <property type="match status" value="1"/>
</dbReference>
<proteinExistence type="predicted"/>
<comment type="caution">
    <text evidence="1">The sequence shown here is derived from an EMBL/GenBank/DDBJ whole genome shotgun (WGS) entry which is preliminary data.</text>
</comment>
<protein>
    <submittedName>
        <fullName evidence="1">Steroid delta-isomerase</fullName>
    </submittedName>
</protein>
<keyword evidence="1" id="KW-0413">Isomerase</keyword>
<dbReference type="Pfam" id="PF12680">
    <property type="entry name" value="SnoaL_2"/>
    <property type="match status" value="1"/>
</dbReference>
<sequence>MPSRDEICAVVDSYVKLLGSHQIDELMELFHQGAVQHEPVGVRTNRGFDEIRAFFAESEDTPFTVSLLTPVTVVGKFAAMQMRVEREGLEDFASTDLFEFDDNCKILSITAVPDIKALIP</sequence>
<gene>
    <name evidence="1" type="ORF">FNL38_1021108</name>
</gene>
<dbReference type="InterPro" id="IPR037401">
    <property type="entry name" value="SnoaL-like"/>
</dbReference>
<dbReference type="EMBL" id="VNIQ01000002">
    <property type="protein sequence ID" value="TYQ06964.1"/>
    <property type="molecule type" value="Genomic_DNA"/>
</dbReference>
<accession>A0A652YVK2</accession>